<gene>
    <name evidence="2" type="ORF">HEQ75_19120</name>
</gene>
<name>A0ABX1E891_9PROT</name>
<dbReference type="Proteomes" id="UP000787635">
    <property type="component" value="Unassembled WGS sequence"/>
</dbReference>
<evidence type="ECO:0000313" key="3">
    <source>
        <dbReference type="Proteomes" id="UP000787635"/>
    </source>
</evidence>
<dbReference type="InterPro" id="IPR036374">
    <property type="entry name" value="OxRdtase_Mopterin-bd_sf"/>
</dbReference>
<dbReference type="RefSeq" id="WP_168033679.1">
    <property type="nucleotide sequence ID" value="NZ_JAAVNE010000035.1"/>
</dbReference>
<organism evidence="2 3">
    <name type="scientific">Falsiroseomonas selenitidurans</name>
    <dbReference type="NCBI Taxonomy" id="2716335"/>
    <lineage>
        <taxon>Bacteria</taxon>
        <taxon>Pseudomonadati</taxon>
        <taxon>Pseudomonadota</taxon>
        <taxon>Alphaproteobacteria</taxon>
        <taxon>Acetobacterales</taxon>
        <taxon>Roseomonadaceae</taxon>
        <taxon>Falsiroseomonas</taxon>
    </lineage>
</organism>
<keyword evidence="3" id="KW-1185">Reference proteome</keyword>
<comment type="caution">
    <text evidence="2">The sequence shown here is derived from an EMBL/GenBank/DDBJ whole genome shotgun (WGS) entry which is preliminary data.</text>
</comment>
<evidence type="ECO:0000313" key="2">
    <source>
        <dbReference type="EMBL" id="NKC32985.1"/>
    </source>
</evidence>
<sequence>MLSRRHLLALPALALASPVRSQPQAARGRPALRVEGRVADGPHGFSVAELEALGEGDLVTRTPWTGDAVLRFGGVALERVLRRVRAEGDMLRAVALNDYAVTVPREDAERHGAFLATRQGGQPLRVRDRGPVWLIYPWTERPALDHPTYRERAIWQLRLIDVR</sequence>
<dbReference type="Gene3D" id="3.90.420.10">
    <property type="entry name" value="Oxidoreductase, molybdopterin-binding domain"/>
    <property type="match status" value="1"/>
</dbReference>
<dbReference type="EMBL" id="JAAVNE010000035">
    <property type="protein sequence ID" value="NKC32985.1"/>
    <property type="molecule type" value="Genomic_DNA"/>
</dbReference>
<protein>
    <submittedName>
        <fullName evidence="2">Oxidoreductase</fullName>
    </submittedName>
</protein>
<dbReference type="InterPro" id="IPR000572">
    <property type="entry name" value="OxRdtase_Mopterin-bd_dom"/>
</dbReference>
<dbReference type="Pfam" id="PF00174">
    <property type="entry name" value="Oxidored_molyb"/>
    <property type="match status" value="1"/>
</dbReference>
<accession>A0ABX1E891</accession>
<dbReference type="SUPFAM" id="SSF56524">
    <property type="entry name" value="Oxidoreductase molybdopterin-binding domain"/>
    <property type="match status" value="1"/>
</dbReference>
<feature type="domain" description="Oxidoreductase molybdopterin-binding" evidence="1">
    <location>
        <begin position="59"/>
        <end position="138"/>
    </location>
</feature>
<proteinExistence type="predicted"/>
<reference evidence="2 3" key="1">
    <citation type="submission" date="2020-03" db="EMBL/GenBank/DDBJ databases">
        <title>Roseomonas selenitidurans sp. nov. isolated from urban soil.</title>
        <authorList>
            <person name="Liu H."/>
        </authorList>
    </citation>
    <scope>NUCLEOTIDE SEQUENCE [LARGE SCALE GENOMIC DNA]</scope>
    <source>
        <strain evidence="2 3">BU-1</strain>
    </source>
</reference>
<evidence type="ECO:0000259" key="1">
    <source>
        <dbReference type="Pfam" id="PF00174"/>
    </source>
</evidence>